<dbReference type="InterPro" id="IPR002893">
    <property type="entry name" value="Znf_MYND"/>
</dbReference>
<dbReference type="SUPFAM" id="SSF144232">
    <property type="entry name" value="HIT/MYND zinc finger-like"/>
    <property type="match status" value="1"/>
</dbReference>
<sequence length="206" mass="22507">MATTPVLHRFIPLIEGGQNLEQQAMFPIPTALIHKGPSTEGSSKFRREFIAAVKPAMEQSQESCDAKIRGSSNTCLSCGRRATASKTVPMSQLSAPEPYIVVQVLPTCGGKECGRHALDMMNEILKEDLRSGSFPTMDQDRGLSQQQISSVPLPTPSRECEACGKIPETPKACPRCRITYCGKECQKDDWKAHKKVCAQIVQAQAS</sequence>
<dbReference type="PROSITE" id="PS50865">
    <property type="entry name" value="ZF_MYND_2"/>
    <property type="match status" value="1"/>
</dbReference>
<keyword evidence="1" id="KW-0479">Metal-binding</keyword>
<evidence type="ECO:0000256" key="3">
    <source>
        <dbReference type="ARBA" id="ARBA00022833"/>
    </source>
</evidence>
<dbReference type="Pfam" id="PF01753">
    <property type="entry name" value="zf-MYND"/>
    <property type="match status" value="1"/>
</dbReference>
<gene>
    <name evidence="6" type="ORF">K504DRAFT_466162</name>
</gene>
<proteinExistence type="predicted"/>
<feature type="domain" description="MYND-type" evidence="5">
    <location>
        <begin position="160"/>
        <end position="197"/>
    </location>
</feature>
<evidence type="ECO:0000313" key="7">
    <source>
        <dbReference type="Proteomes" id="UP000799428"/>
    </source>
</evidence>
<protein>
    <recommendedName>
        <fullName evidence="5">MYND-type domain-containing protein</fullName>
    </recommendedName>
</protein>
<evidence type="ECO:0000256" key="2">
    <source>
        <dbReference type="ARBA" id="ARBA00022771"/>
    </source>
</evidence>
<dbReference type="Gene3D" id="6.10.140.2220">
    <property type="match status" value="1"/>
</dbReference>
<evidence type="ECO:0000256" key="4">
    <source>
        <dbReference type="PROSITE-ProRule" id="PRU00134"/>
    </source>
</evidence>
<dbReference type="EMBL" id="MU005768">
    <property type="protein sequence ID" value="KAF2711141.1"/>
    <property type="molecule type" value="Genomic_DNA"/>
</dbReference>
<evidence type="ECO:0000313" key="6">
    <source>
        <dbReference type="EMBL" id="KAF2711141.1"/>
    </source>
</evidence>
<keyword evidence="2 4" id="KW-0863">Zinc-finger</keyword>
<organism evidence="6 7">
    <name type="scientific">Pleomassaria siparia CBS 279.74</name>
    <dbReference type="NCBI Taxonomy" id="1314801"/>
    <lineage>
        <taxon>Eukaryota</taxon>
        <taxon>Fungi</taxon>
        <taxon>Dikarya</taxon>
        <taxon>Ascomycota</taxon>
        <taxon>Pezizomycotina</taxon>
        <taxon>Dothideomycetes</taxon>
        <taxon>Pleosporomycetidae</taxon>
        <taxon>Pleosporales</taxon>
        <taxon>Pleomassariaceae</taxon>
        <taxon>Pleomassaria</taxon>
    </lineage>
</organism>
<dbReference type="GO" id="GO:0008270">
    <property type="term" value="F:zinc ion binding"/>
    <property type="evidence" value="ECO:0007669"/>
    <property type="project" value="UniProtKB-KW"/>
</dbReference>
<keyword evidence="7" id="KW-1185">Reference proteome</keyword>
<evidence type="ECO:0000259" key="5">
    <source>
        <dbReference type="PROSITE" id="PS50865"/>
    </source>
</evidence>
<keyword evidence="3" id="KW-0862">Zinc</keyword>
<evidence type="ECO:0000256" key="1">
    <source>
        <dbReference type="ARBA" id="ARBA00022723"/>
    </source>
</evidence>
<name>A0A6G1KFE9_9PLEO</name>
<dbReference type="OrthoDB" id="432970at2759"/>
<dbReference type="AlphaFoldDB" id="A0A6G1KFE9"/>
<reference evidence="6" key="1">
    <citation type="journal article" date="2020" name="Stud. Mycol.">
        <title>101 Dothideomycetes genomes: a test case for predicting lifestyles and emergence of pathogens.</title>
        <authorList>
            <person name="Haridas S."/>
            <person name="Albert R."/>
            <person name="Binder M."/>
            <person name="Bloem J."/>
            <person name="Labutti K."/>
            <person name="Salamov A."/>
            <person name="Andreopoulos B."/>
            <person name="Baker S."/>
            <person name="Barry K."/>
            <person name="Bills G."/>
            <person name="Bluhm B."/>
            <person name="Cannon C."/>
            <person name="Castanera R."/>
            <person name="Culley D."/>
            <person name="Daum C."/>
            <person name="Ezra D."/>
            <person name="Gonzalez J."/>
            <person name="Henrissat B."/>
            <person name="Kuo A."/>
            <person name="Liang C."/>
            <person name="Lipzen A."/>
            <person name="Lutzoni F."/>
            <person name="Magnuson J."/>
            <person name="Mondo S."/>
            <person name="Nolan M."/>
            <person name="Ohm R."/>
            <person name="Pangilinan J."/>
            <person name="Park H.-J."/>
            <person name="Ramirez L."/>
            <person name="Alfaro M."/>
            <person name="Sun H."/>
            <person name="Tritt A."/>
            <person name="Yoshinaga Y."/>
            <person name="Zwiers L.-H."/>
            <person name="Turgeon B."/>
            <person name="Goodwin S."/>
            <person name="Spatafora J."/>
            <person name="Crous P."/>
            <person name="Grigoriev I."/>
        </authorList>
    </citation>
    <scope>NUCLEOTIDE SEQUENCE</scope>
    <source>
        <strain evidence="6">CBS 279.74</strain>
    </source>
</reference>
<accession>A0A6G1KFE9</accession>
<dbReference type="Proteomes" id="UP000799428">
    <property type="component" value="Unassembled WGS sequence"/>
</dbReference>